<protein>
    <submittedName>
        <fullName evidence="1">Uncharacterized protein</fullName>
    </submittedName>
</protein>
<name>A0A1R1XLX1_9FUNG</name>
<sequence>MWTKKLTPKLLKSKNNSRGSVCFNKDTIIDLTAYPELTEALSSIEEGFLRSPLTEEKRKITIHFCPRTSSTNYSTPPLNDLASSAVEKAGTIFYGIQVYLAQATRPSDYYIHRRIQDSIELDTSEDPEIMFAITMKALLSKVAATVTQSRFYNLYKGLKITGKLNQLVDPDKKPLKDQEALNALIAKKPAAKLQRVRPFLKRQ</sequence>
<gene>
    <name evidence="1" type="ORF">AYI70_g7139</name>
</gene>
<accession>A0A1R1XLX1</accession>
<dbReference type="Proteomes" id="UP000187283">
    <property type="component" value="Unassembled WGS sequence"/>
</dbReference>
<reference evidence="1 2" key="1">
    <citation type="submission" date="2017-01" db="EMBL/GenBank/DDBJ databases">
        <authorList>
            <person name="Mah S.A."/>
            <person name="Swanson W.J."/>
            <person name="Moy G.W."/>
            <person name="Vacquier V.D."/>
        </authorList>
    </citation>
    <scope>NUCLEOTIDE SEQUENCE [LARGE SCALE GENOMIC DNA]</scope>
    <source>
        <strain evidence="1 2">GSMNP</strain>
    </source>
</reference>
<evidence type="ECO:0000313" key="2">
    <source>
        <dbReference type="Proteomes" id="UP000187283"/>
    </source>
</evidence>
<organism evidence="1 2">
    <name type="scientific">Smittium culicis</name>
    <dbReference type="NCBI Taxonomy" id="133412"/>
    <lineage>
        <taxon>Eukaryota</taxon>
        <taxon>Fungi</taxon>
        <taxon>Fungi incertae sedis</taxon>
        <taxon>Zoopagomycota</taxon>
        <taxon>Kickxellomycotina</taxon>
        <taxon>Harpellomycetes</taxon>
        <taxon>Harpellales</taxon>
        <taxon>Legeriomycetaceae</taxon>
        <taxon>Smittium</taxon>
    </lineage>
</organism>
<dbReference type="AlphaFoldDB" id="A0A1R1XLX1"/>
<dbReference type="EMBL" id="LSSN01002603">
    <property type="protein sequence ID" value="OMJ15638.1"/>
    <property type="molecule type" value="Genomic_DNA"/>
</dbReference>
<evidence type="ECO:0000313" key="1">
    <source>
        <dbReference type="EMBL" id="OMJ15638.1"/>
    </source>
</evidence>
<comment type="caution">
    <text evidence="1">The sequence shown here is derived from an EMBL/GenBank/DDBJ whole genome shotgun (WGS) entry which is preliminary data.</text>
</comment>
<proteinExistence type="predicted"/>
<keyword evidence="2" id="KW-1185">Reference proteome</keyword>